<dbReference type="OrthoDB" id="9767994at2"/>
<dbReference type="InterPro" id="IPR006311">
    <property type="entry name" value="TAT_signal"/>
</dbReference>
<dbReference type="PIRSF" id="PIRSF036389">
    <property type="entry name" value="IOR_B"/>
    <property type="match status" value="1"/>
</dbReference>
<dbReference type="Gene3D" id="3.90.1170.50">
    <property type="entry name" value="Aldehyde oxidase/xanthine dehydrogenase, a/b hammerhead"/>
    <property type="match status" value="1"/>
</dbReference>
<dbReference type="InterPro" id="IPR046867">
    <property type="entry name" value="AldOxase/xan_DH_MoCoBD2"/>
</dbReference>
<dbReference type="Pfam" id="PF02738">
    <property type="entry name" value="MoCoBD_1"/>
    <property type="match status" value="1"/>
</dbReference>
<dbReference type="InterPro" id="IPR037165">
    <property type="entry name" value="AldOxase/xan_DH_Mopterin-bd_sf"/>
</dbReference>
<feature type="domain" description="Aldehyde oxidase/xanthine dehydrogenase a/b hammerhead" evidence="1">
    <location>
        <begin position="240"/>
        <end position="320"/>
    </location>
</feature>
<keyword evidence="3" id="KW-1185">Reference proteome</keyword>
<evidence type="ECO:0000313" key="3">
    <source>
        <dbReference type="Proteomes" id="UP000305709"/>
    </source>
</evidence>
<proteinExistence type="predicted"/>
<dbReference type="PANTHER" id="PTHR47495:SF1">
    <property type="entry name" value="BLL3820 PROTEIN"/>
    <property type="match status" value="1"/>
</dbReference>
<sequence>MTRLLSRRSFLLTGAALGGTALVAAVGGVGYLATVDVDGPDGYIDGDRAVLNAFLTIHDDGRVTIQVPRTEMGQGIHTGLAMVVAEELDIPFDNRITVEFPVELASAYANWSGAMGMRPEEAQGLLAWAGQRAISAIPLIATGGSNSTMSLWHPMRVAGAAARHMLVAAAAARLGVSVAELTTAEGAVRHASTGRSLPYAELARDAAFLAPPDEPALKPRDQWHLIGRAQPRVDLPAKVRGEPVFGADVVLPDMLHATIRQAPVFGASVARIRNEAEVRAEPGVVDVAVVDGRAVAVVADSWWAAETAAWRLDIEWTGAEGTAVSSADLRNRVRAALDVPEPYPTLEEGDVEAAITASPDRVLEATYEVPFLTHACMEPMNATVLIRPDGTAESWMPSQSPTFLRSGVMTGAEWAGVELGEVTCHVTINGGAFGRRSEPDVPAQAAFLAARHPGRPVKLLWPREEDIGRGMFRSAAAGRMRAALGPDGLPLAFDALVAAQSLTLSVATRRLPFAPSPDGDFLSVEGLDKAHYALPARRVRSVHVPSHLPIAFWRSNGYSFGTFFTESFVDECAHAAGQDPLAYRRALLRDSPRHLAVLDRVAALAEWDRPLRPGTEGAARGRGIALEQCYESVVAQVAEVSVAADGAVRVDRVLCAVDVGTVVNPDAVAAQMEGGIVWGLTAALMSTLTLEDGAVVESNFHDYPVQRLHNAPEIQVEIVTSDLPPGGAGEPGNVPTAAAVANAIFAGTGRRLRTLPLTQVETIGERRTRTVLPAAEEA</sequence>
<dbReference type="EMBL" id="VDFV01000071">
    <property type="protein sequence ID" value="TNC61101.1"/>
    <property type="molecule type" value="Genomic_DNA"/>
</dbReference>
<dbReference type="InterPro" id="IPR000674">
    <property type="entry name" value="Ald_Oxase/Xan_DH_a/b"/>
</dbReference>
<dbReference type="InterPro" id="IPR012368">
    <property type="entry name" value="OxRdtase_Mopterin-bd_su_IorB"/>
</dbReference>
<evidence type="ECO:0000313" key="2">
    <source>
        <dbReference type="EMBL" id="TNC61101.1"/>
    </source>
</evidence>
<gene>
    <name evidence="2" type="ORF">FHG71_21470</name>
</gene>
<dbReference type="SMART" id="SM01008">
    <property type="entry name" value="Ald_Xan_dh_C"/>
    <property type="match status" value="1"/>
</dbReference>
<dbReference type="SUPFAM" id="SSF56003">
    <property type="entry name" value="Molybdenum cofactor-binding domain"/>
    <property type="match status" value="2"/>
</dbReference>
<reference evidence="2 3" key="1">
    <citation type="submission" date="2019-06" db="EMBL/GenBank/DDBJ databases">
        <authorList>
            <person name="Jiang L."/>
        </authorList>
    </citation>
    <scope>NUCLEOTIDE SEQUENCE [LARGE SCALE GENOMIC DNA]</scope>
    <source>
        <strain evidence="2 3">YIM 48858</strain>
    </source>
</reference>
<dbReference type="Pfam" id="PF20256">
    <property type="entry name" value="MoCoBD_2"/>
    <property type="match status" value="2"/>
</dbReference>
<dbReference type="PROSITE" id="PS51318">
    <property type="entry name" value="TAT"/>
    <property type="match status" value="1"/>
</dbReference>
<organism evidence="2 3">
    <name type="scientific">Rubellimicrobium roseum</name>
    <dbReference type="NCBI Taxonomy" id="687525"/>
    <lineage>
        <taxon>Bacteria</taxon>
        <taxon>Pseudomonadati</taxon>
        <taxon>Pseudomonadota</taxon>
        <taxon>Alphaproteobacteria</taxon>
        <taxon>Rhodobacterales</taxon>
        <taxon>Roseobacteraceae</taxon>
        <taxon>Rubellimicrobium</taxon>
    </lineage>
</organism>
<dbReference type="InterPro" id="IPR008274">
    <property type="entry name" value="AldOxase/xan_DH_MoCoBD1"/>
</dbReference>
<dbReference type="GO" id="GO:0016491">
    <property type="term" value="F:oxidoreductase activity"/>
    <property type="evidence" value="ECO:0007669"/>
    <property type="project" value="InterPro"/>
</dbReference>
<dbReference type="Proteomes" id="UP000305709">
    <property type="component" value="Unassembled WGS sequence"/>
</dbReference>
<dbReference type="PANTHER" id="PTHR47495">
    <property type="entry name" value="ALDEHYDE DEHYDROGENASE"/>
    <property type="match status" value="1"/>
</dbReference>
<accession>A0A5C4NAR9</accession>
<comment type="caution">
    <text evidence="2">The sequence shown here is derived from an EMBL/GenBank/DDBJ whole genome shotgun (WGS) entry which is preliminary data.</text>
</comment>
<dbReference type="AlphaFoldDB" id="A0A5C4NAR9"/>
<name>A0A5C4NAR9_9RHOB</name>
<protein>
    <submittedName>
        <fullName evidence="2">Xanthine dehydrogenase family protein molybdopterin-binding subunit</fullName>
    </submittedName>
</protein>
<dbReference type="RefSeq" id="WP_139083741.1">
    <property type="nucleotide sequence ID" value="NZ_VDFV01000071.1"/>
</dbReference>
<dbReference type="Gene3D" id="3.30.365.10">
    <property type="entry name" value="Aldehyde oxidase/xanthine dehydrogenase, molybdopterin binding domain"/>
    <property type="match status" value="4"/>
</dbReference>
<evidence type="ECO:0000259" key="1">
    <source>
        <dbReference type="SMART" id="SM01008"/>
    </source>
</evidence>
<dbReference type="InterPro" id="IPR052516">
    <property type="entry name" value="N-heterocyclic_Hydroxylase"/>
</dbReference>